<dbReference type="Pfam" id="PF14236">
    <property type="entry name" value="DruA"/>
    <property type="match status" value="1"/>
</dbReference>
<dbReference type="EMBL" id="LR792683">
    <property type="protein sequence ID" value="CAB3394396.1"/>
    <property type="molecule type" value="Genomic_DNA"/>
</dbReference>
<name>A0A6F9EAG2_9BACL</name>
<organism evidence="2 3">
    <name type="scientific">Kyrpidia spormannii</name>
    <dbReference type="NCBI Taxonomy" id="2055160"/>
    <lineage>
        <taxon>Bacteria</taxon>
        <taxon>Bacillati</taxon>
        <taxon>Bacillota</taxon>
        <taxon>Bacilli</taxon>
        <taxon>Bacillales</taxon>
        <taxon>Alicyclobacillaceae</taxon>
        <taxon>Kyrpidia</taxon>
    </lineage>
</organism>
<sequence>MDVPFWIGDREFREADLELIRNTVQRFSRLSREEIAATLCENLPWKSPNGRLKVEACHKLLLKLEQKGVVTLPPLRAQGPRGCRERRGGVVQTQLQACLRDVLPVIVEPVRPEERADWNATMATYHPLGYLRGIGARIQYWIRAQGPNGPVIVGAMLFGAAAKALAARDQWIGWTAEQRRRYRPRIVNNNRFLILPGVQIPHLASHALALAARRIRADWKVRYGFEPVLLETFVEPQYPGTCYRAANWIEIGKTAGRGKTGSILRVWNVREIDLGLSAGAGLAEAVGRTLSTACGRRVGGIEMTLRNPESIHPWTLPNRKSSYRNSEEERADRQTAVEAQLPVWRALLPGLMEKFSRIADPRRPGSIRHKLTVLLTFGLFMFIFQYASRRRANRELTRPTFWEHFREIFPEVETIPHMDTVQRILERINPGELEEVMTATVKRLLRSGRLKALLVEKQYVIAIDGTQKASRGQPWTSEALHRRHGENEVSSMAYALEASLVSPQGVVLPFLTEFCENAAEQQEFEKQDSELKACKRLLTRLRKMFPKLRILVVADGLYPNGPMMALCRDLHLDFMFVLPQSCLPSVWEEVKGLRKIEPNERRHRWGNREQIFWWINQIDYDFREASGAHRRLKVHVVGCTEFWEEGEAAGGALGVGVRAAADGTKCGEPLQSCGTPPMGH</sequence>
<dbReference type="InterPro" id="IPR025639">
    <property type="entry name" value="DruA"/>
</dbReference>
<evidence type="ECO:0000313" key="2">
    <source>
        <dbReference type="EMBL" id="CAB3394396.1"/>
    </source>
</evidence>
<proteinExistence type="predicted"/>
<dbReference type="AlphaFoldDB" id="A0A6F9EAG2"/>
<accession>A0A6F9EAG2</accession>
<evidence type="ECO:0000259" key="1">
    <source>
        <dbReference type="Pfam" id="PF13808"/>
    </source>
</evidence>
<dbReference type="Pfam" id="PF13808">
    <property type="entry name" value="DDE_Tnp_1_assoc"/>
    <property type="match status" value="1"/>
</dbReference>
<gene>
    <name evidence="2" type="ORF">COOX1_2393</name>
</gene>
<dbReference type="RefSeq" id="WP_232059702.1">
    <property type="nucleotide sequence ID" value="NZ_CP047971.1"/>
</dbReference>
<reference evidence="2 3" key="1">
    <citation type="submission" date="2020-04" db="EMBL/GenBank/DDBJ databases">
        <authorList>
            <person name="Hogendoorn C."/>
        </authorList>
    </citation>
    <scope>NUCLEOTIDE SEQUENCE [LARGE SCALE GENOMIC DNA]</scope>
    <source>
        <strain evidence="2">COOX1</strain>
    </source>
</reference>
<dbReference type="Proteomes" id="UP000502196">
    <property type="component" value="Chromosome"/>
</dbReference>
<feature type="domain" description="H repeat-associated protein N-terminal" evidence="1">
    <location>
        <begin position="353"/>
        <end position="437"/>
    </location>
</feature>
<evidence type="ECO:0000313" key="3">
    <source>
        <dbReference type="Proteomes" id="UP000502196"/>
    </source>
</evidence>
<dbReference type="InterPro" id="IPR032806">
    <property type="entry name" value="YbfD_N"/>
</dbReference>
<protein>
    <recommendedName>
        <fullName evidence="1">H repeat-associated protein N-terminal domain-containing protein</fullName>
    </recommendedName>
</protein>